<dbReference type="STRING" id="246786.GS18_0210680"/>
<dbReference type="AlphaFoldDB" id="A0A084GW78"/>
<gene>
    <name evidence="1" type="ORF">GS18_0210680</name>
</gene>
<protein>
    <submittedName>
        <fullName evidence="1">Uncharacterized protein</fullName>
    </submittedName>
</protein>
<organism evidence="1 2">
    <name type="scientific">Metabacillus indicus</name>
    <name type="common">Bacillus indicus</name>
    <dbReference type="NCBI Taxonomy" id="246786"/>
    <lineage>
        <taxon>Bacteria</taxon>
        <taxon>Bacillati</taxon>
        <taxon>Bacillota</taxon>
        <taxon>Bacilli</taxon>
        <taxon>Bacillales</taxon>
        <taxon>Bacillaceae</taxon>
        <taxon>Metabacillus</taxon>
    </lineage>
</organism>
<proteinExistence type="predicted"/>
<dbReference type="EMBL" id="JNVC02000005">
    <property type="protein sequence ID" value="KEZ51590.1"/>
    <property type="molecule type" value="Genomic_DNA"/>
</dbReference>
<accession>A0A084GW78</accession>
<reference evidence="1 2" key="1">
    <citation type="journal article" date="2005" name="Int. J. Syst. Evol. Microbiol.">
        <title>Bacillus cibi sp. nov., isolated from jeotgal, a traditional Korean fermented seafood.</title>
        <authorList>
            <person name="Yoon J.H."/>
            <person name="Lee C.H."/>
            <person name="Oh T.K."/>
        </authorList>
    </citation>
    <scope>NUCLEOTIDE SEQUENCE [LARGE SCALE GENOMIC DNA]</scope>
    <source>
        <strain evidence="1 2">DSM 16189</strain>
    </source>
</reference>
<dbReference type="Proteomes" id="UP000028549">
    <property type="component" value="Unassembled WGS sequence"/>
</dbReference>
<evidence type="ECO:0000313" key="2">
    <source>
        <dbReference type="Proteomes" id="UP000028549"/>
    </source>
</evidence>
<evidence type="ECO:0000313" key="1">
    <source>
        <dbReference type="EMBL" id="KEZ51590.1"/>
    </source>
</evidence>
<comment type="caution">
    <text evidence="1">The sequence shown here is derived from an EMBL/GenBank/DDBJ whole genome shotgun (WGS) entry which is preliminary data.</text>
</comment>
<sequence>MFTQFIHELGFLEQIHGVKYSNPLLFGVKINDGKTTKSEENVKDTVINVFYKCKRTLGKSIPNVLFAVY</sequence>
<name>A0A084GW78_METID</name>
<keyword evidence="2" id="KW-1185">Reference proteome</keyword>